<accession>A0A3M8B782</accession>
<organism evidence="9 10">
    <name type="scientific">Brevibacillus agri</name>
    <dbReference type="NCBI Taxonomy" id="51101"/>
    <lineage>
        <taxon>Bacteria</taxon>
        <taxon>Bacillati</taxon>
        <taxon>Bacillota</taxon>
        <taxon>Bacilli</taxon>
        <taxon>Bacillales</taxon>
        <taxon>Paenibacillaceae</taxon>
        <taxon>Brevibacillus</taxon>
    </lineage>
</organism>
<evidence type="ECO:0000313" key="11">
    <source>
        <dbReference type="Proteomes" id="UP000317180"/>
    </source>
</evidence>
<dbReference type="EMBL" id="RHHN01000013">
    <property type="protein sequence ID" value="RNB59288.1"/>
    <property type="molecule type" value="Genomic_DNA"/>
</dbReference>
<feature type="domain" description="Flagellar hook-associated protein 2 N-terminal" evidence="6">
    <location>
        <begin position="12"/>
        <end position="108"/>
    </location>
</feature>
<keyword evidence="3" id="KW-0175">Coiled coil</keyword>
<dbReference type="Proteomes" id="UP000276178">
    <property type="component" value="Unassembled WGS sequence"/>
</dbReference>
<dbReference type="GO" id="GO:0007155">
    <property type="term" value="P:cell adhesion"/>
    <property type="evidence" value="ECO:0007669"/>
    <property type="project" value="InterPro"/>
</dbReference>
<reference evidence="9 10" key="1">
    <citation type="submission" date="2018-10" db="EMBL/GenBank/DDBJ databases">
        <title>Phylogenomics of Brevibacillus.</title>
        <authorList>
            <person name="Dunlap C."/>
        </authorList>
    </citation>
    <scope>NUCLEOTIDE SEQUENCE [LARGE SCALE GENOMIC DNA]</scope>
    <source>
        <strain evidence="9 10">NRRL NRS 1219</strain>
    </source>
</reference>
<evidence type="ECO:0000313" key="10">
    <source>
        <dbReference type="Proteomes" id="UP000276178"/>
    </source>
</evidence>
<dbReference type="PANTHER" id="PTHR30288">
    <property type="entry name" value="FLAGELLAR CAP/ASSEMBLY PROTEIN FLID"/>
    <property type="match status" value="1"/>
</dbReference>
<dbReference type="GO" id="GO:0009421">
    <property type="term" value="C:bacterial-type flagellum filament cap"/>
    <property type="evidence" value="ECO:0007669"/>
    <property type="project" value="InterPro"/>
</dbReference>
<dbReference type="AlphaFoldDB" id="A0A3M8B782"/>
<keyword evidence="5" id="KW-0964">Secreted</keyword>
<dbReference type="GeneID" id="82809747"/>
<evidence type="ECO:0000313" key="8">
    <source>
        <dbReference type="EMBL" id="GED26235.1"/>
    </source>
</evidence>
<evidence type="ECO:0000256" key="1">
    <source>
        <dbReference type="ARBA" id="ARBA00009764"/>
    </source>
</evidence>
<dbReference type="InterPro" id="IPR010810">
    <property type="entry name" value="Flagellin_hook_IN_motif"/>
</dbReference>
<evidence type="ECO:0000256" key="2">
    <source>
        <dbReference type="ARBA" id="ARBA00011255"/>
    </source>
</evidence>
<keyword evidence="9" id="KW-0282">Flagellum</keyword>
<proteinExistence type="inferred from homology"/>
<dbReference type="Proteomes" id="UP000317180">
    <property type="component" value="Unassembled WGS sequence"/>
</dbReference>
<dbReference type="GO" id="GO:0005576">
    <property type="term" value="C:extracellular region"/>
    <property type="evidence" value="ECO:0007669"/>
    <property type="project" value="UniProtKB-SubCell"/>
</dbReference>
<sequence>MVSPIRFSGLVSGLDTDSMVKELMKAQRAPLNKMLQKKQLETWKRDAYREMNALLLDFRLNTVSDMRLQGPYLKKKLVSDNEGAASIKQVGMPNLPTYKVTVNTLATEAEPARMDTTTTVAAADSAKNLSTAGLSGSFELTVNGTKITINDTDSMESAVKKINEQTSKTGVAATFFNGKLIFSSTSAGENAKIKLEYTNDDNAKVFGLFDSGVTAGDPATKEAQGQKSIDGSVTINGVTTAISSNKFTFDGIEFELKKAESFTVNSMQDDEAIFKSIKGFIDKYNEVIDKINKKISEPRYKDYQPLLEEEKSALDEKQIEKWEEKAKSGVLLRDSVLSSALTEMRQIFSTVVAGMGDENFDTLSDIGISTAKADAKFSYANYMEKGKLYIDEEKLRKAIRENGTQVMDLFTKNPAETTTDKDQMLRETGIAKRLYNSLTGMMSKITDIAGSSSMGDISDSYSMGRQMKTLTKNISTLELRMKNMEERYYRQFTAMEQAMSKANSQSSWLAQQFSSGR</sequence>
<evidence type="ECO:0000256" key="3">
    <source>
        <dbReference type="ARBA" id="ARBA00023054"/>
    </source>
</evidence>
<comment type="caution">
    <text evidence="9">The sequence shown here is derived from an EMBL/GenBank/DDBJ whole genome shotgun (WGS) entry which is preliminary data.</text>
</comment>
<feature type="domain" description="Flagellar hook-associated protein 2 C-terminal" evidence="7">
    <location>
        <begin position="230"/>
        <end position="504"/>
    </location>
</feature>
<dbReference type="InterPro" id="IPR003481">
    <property type="entry name" value="FliD_N"/>
</dbReference>
<comment type="similarity">
    <text evidence="1 5">Belongs to the FliD family.</text>
</comment>
<keyword evidence="11" id="KW-1185">Reference proteome</keyword>
<evidence type="ECO:0000259" key="7">
    <source>
        <dbReference type="Pfam" id="PF07195"/>
    </source>
</evidence>
<keyword evidence="9" id="KW-0969">Cilium</keyword>
<reference evidence="8 11" key="2">
    <citation type="submission" date="2019-06" db="EMBL/GenBank/DDBJ databases">
        <title>Whole genome shotgun sequence of Brevibacillus agri NBRC 15538.</title>
        <authorList>
            <person name="Hosoyama A."/>
            <person name="Uohara A."/>
            <person name="Ohji S."/>
            <person name="Ichikawa N."/>
        </authorList>
    </citation>
    <scope>NUCLEOTIDE SEQUENCE [LARGE SCALE GENOMIC DNA]</scope>
    <source>
        <strain evidence="8 11">NBRC 15538</strain>
    </source>
</reference>
<dbReference type="Pfam" id="PF02465">
    <property type="entry name" value="FliD_N"/>
    <property type="match status" value="1"/>
</dbReference>
<comment type="function">
    <text evidence="5">Required for morphogenesis and for the elongation of the flagellar filament by facilitating polymerization of the flagellin monomers at the tip of growing filament. Forms a capping structure, which prevents flagellin subunits (transported through the central channel of the flagellum) from leaking out without polymerization at the distal end.</text>
</comment>
<comment type="subcellular location">
    <subcellularLocation>
        <location evidence="5">Secreted</location>
    </subcellularLocation>
    <subcellularLocation>
        <location evidence="5">Bacterial flagellum</location>
    </subcellularLocation>
</comment>
<keyword evidence="9" id="KW-0966">Cell projection</keyword>
<gene>
    <name evidence="8" type="primary">fliD</name>
    <name evidence="8" type="ORF">BAG01nite_23370</name>
    <name evidence="9" type="ORF">EB820_04405</name>
</gene>
<dbReference type="InterPro" id="IPR040026">
    <property type="entry name" value="FliD"/>
</dbReference>
<dbReference type="EMBL" id="BJOD01000021">
    <property type="protein sequence ID" value="GED26235.1"/>
    <property type="molecule type" value="Genomic_DNA"/>
</dbReference>
<evidence type="ECO:0000256" key="5">
    <source>
        <dbReference type="RuleBase" id="RU362066"/>
    </source>
</evidence>
<dbReference type="PANTHER" id="PTHR30288:SF0">
    <property type="entry name" value="FLAGELLAR HOOK-ASSOCIATED PROTEIN 2"/>
    <property type="match status" value="1"/>
</dbReference>
<dbReference type="GO" id="GO:0009424">
    <property type="term" value="C:bacterial-type flagellum hook"/>
    <property type="evidence" value="ECO:0007669"/>
    <property type="project" value="UniProtKB-UniRule"/>
</dbReference>
<dbReference type="Pfam" id="PF07195">
    <property type="entry name" value="FliD_C"/>
    <property type="match status" value="1"/>
</dbReference>
<dbReference type="RefSeq" id="WP_122952579.1">
    <property type="nucleotide sequence ID" value="NZ_BJOD01000021.1"/>
</dbReference>
<dbReference type="GO" id="GO:0071973">
    <property type="term" value="P:bacterial-type flagellum-dependent cell motility"/>
    <property type="evidence" value="ECO:0007669"/>
    <property type="project" value="TreeGrafter"/>
</dbReference>
<evidence type="ECO:0000313" key="9">
    <source>
        <dbReference type="EMBL" id="RNB59288.1"/>
    </source>
</evidence>
<name>A0A3M8B782_9BACL</name>
<dbReference type="Gene3D" id="3.30.70.2120">
    <property type="match status" value="1"/>
</dbReference>
<dbReference type="Pfam" id="PF07196">
    <property type="entry name" value="Flagellin_IN"/>
    <property type="match status" value="1"/>
</dbReference>
<comment type="subunit">
    <text evidence="2 5">Homopentamer.</text>
</comment>
<evidence type="ECO:0000256" key="4">
    <source>
        <dbReference type="ARBA" id="ARBA00023143"/>
    </source>
</evidence>
<dbReference type="InterPro" id="IPR010809">
    <property type="entry name" value="FliD_C"/>
</dbReference>
<keyword evidence="4 5" id="KW-0975">Bacterial flagellum</keyword>
<protein>
    <recommendedName>
        <fullName evidence="5">Flagellar hook-associated protein 2</fullName>
        <shortName evidence="5">HAP2</shortName>
    </recommendedName>
    <alternativeName>
        <fullName evidence="5">Flagellar cap protein</fullName>
    </alternativeName>
</protein>
<evidence type="ECO:0000259" key="6">
    <source>
        <dbReference type="Pfam" id="PF02465"/>
    </source>
</evidence>
<dbReference type="OrthoDB" id="9776025at2"/>